<dbReference type="SMART" id="SM00448">
    <property type="entry name" value="REC"/>
    <property type="match status" value="1"/>
</dbReference>
<keyword evidence="5" id="KW-1133">Transmembrane helix</keyword>
<dbReference type="Gene3D" id="3.30.565.10">
    <property type="entry name" value="Histidine kinase-like ATPase, C-terminal domain"/>
    <property type="match status" value="1"/>
</dbReference>
<dbReference type="FunFam" id="1.10.287.130:FF:000037">
    <property type="entry name" value="Hybrid sensor histidine kinase/response regulator"/>
    <property type="match status" value="1"/>
</dbReference>
<keyword evidence="5" id="KW-0472">Membrane</keyword>
<dbReference type="GO" id="GO:0000155">
    <property type="term" value="F:phosphorelay sensor kinase activity"/>
    <property type="evidence" value="ECO:0007669"/>
    <property type="project" value="InterPro"/>
</dbReference>
<feature type="domain" description="Response regulatory" evidence="7">
    <location>
        <begin position="624"/>
        <end position="740"/>
    </location>
</feature>
<keyword evidence="8" id="KW-0418">Kinase</keyword>
<dbReference type="PROSITE" id="PS50109">
    <property type="entry name" value="HIS_KIN"/>
    <property type="match status" value="1"/>
</dbReference>
<dbReference type="InterPro" id="IPR036097">
    <property type="entry name" value="HisK_dim/P_sf"/>
</dbReference>
<dbReference type="SUPFAM" id="SSF55874">
    <property type="entry name" value="ATPase domain of HSP90 chaperone/DNA topoisomerase II/histidine kinase"/>
    <property type="match status" value="1"/>
</dbReference>
<keyword evidence="9" id="KW-1185">Reference proteome</keyword>
<dbReference type="EMBL" id="JAUSUL010000005">
    <property type="protein sequence ID" value="MDQ0317521.1"/>
    <property type="molecule type" value="Genomic_DNA"/>
</dbReference>
<dbReference type="Pfam" id="PF00512">
    <property type="entry name" value="HisKA"/>
    <property type="match status" value="1"/>
</dbReference>
<gene>
    <name evidence="8" type="ORF">J2S73_004005</name>
</gene>
<feature type="modified residue" description="4-aspartylphosphate" evidence="4">
    <location>
        <position position="675"/>
    </location>
</feature>
<dbReference type="SUPFAM" id="SSF47384">
    <property type="entry name" value="Homodimeric domain of signal transducing histidine kinase"/>
    <property type="match status" value="1"/>
</dbReference>
<feature type="transmembrane region" description="Helical" evidence="5">
    <location>
        <begin position="30"/>
        <end position="51"/>
    </location>
</feature>
<dbReference type="PROSITE" id="PS50110">
    <property type="entry name" value="RESPONSE_REGULATORY"/>
    <property type="match status" value="1"/>
</dbReference>
<evidence type="ECO:0000256" key="4">
    <source>
        <dbReference type="PROSITE-ProRule" id="PRU00169"/>
    </source>
</evidence>
<dbReference type="AlphaFoldDB" id="A0AAE3VSW5"/>
<feature type="domain" description="Histidine kinase" evidence="6">
    <location>
        <begin position="345"/>
        <end position="568"/>
    </location>
</feature>
<dbReference type="Pfam" id="PF00072">
    <property type="entry name" value="Response_reg"/>
    <property type="match status" value="1"/>
</dbReference>
<dbReference type="PRINTS" id="PR00344">
    <property type="entry name" value="BCTRLSENSOR"/>
</dbReference>
<dbReference type="SMART" id="SM00388">
    <property type="entry name" value="HisKA"/>
    <property type="match status" value="1"/>
</dbReference>
<dbReference type="PANTHER" id="PTHR43065">
    <property type="entry name" value="SENSOR HISTIDINE KINASE"/>
    <property type="match status" value="1"/>
</dbReference>
<protein>
    <recommendedName>
        <fullName evidence="2">histidine kinase</fullName>
        <ecNumber evidence="2">2.7.13.3</ecNumber>
    </recommendedName>
</protein>
<evidence type="ECO:0000259" key="6">
    <source>
        <dbReference type="PROSITE" id="PS50109"/>
    </source>
</evidence>
<comment type="catalytic activity">
    <reaction evidence="1">
        <text>ATP + protein L-histidine = ADP + protein N-phospho-L-histidine.</text>
        <dbReference type="EC" id="2.7.13.3"/>
    </reaction>
</comment>
<evidence type="ECO:0000256" key="5">
    <source>
        <dbReference type="SAM" id="Phobius"/>
    </source>
</evidence>
<organism evidence="8 9">
    <name type="scientific">Amorphus orientalis</name>
    <dbReference type="NCBI Taxonomy" id="649198"/>
    <lineage>
        <taxon>Bacteria</taxon>
        <taxon>Pseudomonadati</taxon>
        <taxon>Pseudomonadota</taxon>
        <taxon>Alphaproteobacteria</taxon>
        <taxon>Hyphomicrobiales</taxon>
        <taxon>Amorphaceae</taxon>
        <taxon>Amorphus</taxon>
    </lineage>
</organism>
<dbReference type="InterPro" id="IPR005467">
    <property type="entry name" value="His_kinase_dom"/>
</dbReference>
<dbReference type="InterPro" id="IPR036890">
    <property type="entry name" value="HATPase_C_sf"/>
</dbReference>
<sequence length="746" mass="78002">MIRPEREFAIVDEIGQAPARYSGIERTAETVVAAASVVAAAVVAGVALVALDVAPATAASLAGLGAVAGTGGLLFWRTSGGRARRRANAGGEVIDALPYPVLVSSRGGLPRRANAAYHAMNRRFGFSRLATPLRWAASDPDAAAALYRAVRQAGEGEPGRARLTLGRAGEAESLDIQVMPAGRASDGLVFSILPAPSTAAPAEPASLAAIFDRMPVALALVSKDGAIAEATPRFWRLLFGGGQGRAEADADLWQAVAEPDRTALIGAVTRGTDGEDLSAPIDVTLEGEPPRAVRLYVAPFSEDGTEAGGAGLAIVYAVDTTEQRALEMQFAQSQKMQAVGQLAGGVAHDFNNILTAIIGFSDLLLMNHRPTDPSFQDIMNIKQNANRAAGLVKQLLAYSRRQTLRPSRLHLTDVLADLTVMLDRLLGEKVTLKVVHGRDLWPVLADVSQLEQVIINLSVNARDAMPDGGELIIRTTNLSADAVAKMVDDGIAPGDFVMVEVVDTGTGMPQHVIDKIFEPFFSTKEVGRGTGLGLSTVYGIVKQTGGTILVDSRPGEGTTFRVLLPRATAAAEADPLAGVESGPASAAETTPLVAADAGIDPVGAVAEPAAAPEPAAEDLTGSATILLVEDEDTIRAFAERALSTRGYVVHQAPTGEEALALARELDGEIDLLVSDVVMPEMDGPTLAVELRKLAPDVPIILMSGYAEDVFSRTLPEDLDFAFLPKPFALKALATAVKDALEGRSAG</sequence>
<evidence type="ECO:0000259" key="7">
    <source>
        <dbReference type="PROSITE" id="PS50110"/>
    </source>
</evidence>
<evidence type="ECO:0000313" key="9">
    <source>
        <dbReference type="Proteomes" id="UP001229244"/>
    </source>
</evidence>
<dbReference type="InterPro" id="IPR011006">
    <property type="entry name" value="CheY-like_superfamily"/>
</dbReference>
<dbReference type="InterPro" id="IPR001789">
    <property type="entry name" value="Sig_transdc_resp-reg_receiver"/>
</dbReference>
<dbReference type="Proteomes" id="UP001229244">
    <property type="component" value="Unassembled WGS sequence"/>
</dbReference>
<dbReference type="InterPro" id="IPR003661">
    <property type="entry name" value="HisK_dim/P_dom"/>
</dbReference>
<dbReference type="Gene3D" id="3.30.450.20">
    <property type="entry name" value="PAS domain"/>
    <property type="match status" value="1"/>
</dbReference>
<dbReference type="InterPro" id="IPR004358">
    <property type="entry name" value="Sig_transdc_His_kin-like_C"/>
</dbReference>
<keyword evidence="5" id="KW-0812">Transmembrane</keyword>
<evidence type="ECO:0000313" key="8">
    <source>
        <dbReference type="EMBL" id="MDQ0317521.1"/>
    </source>
</evidence>
<dbReference type="SUPFAM" id="SSF52172">
    <property type="entry name" value="CheY-like"/>
    <property type="match status" value="1"/>
</dbReference>
<reference evidence="8" key="1">
    <citation type="submission" date="2023-07" db="EMBL/GenBank/DDBJ databases">
        <title>Genomic Encyclopedia of Type Strains, Phase IV (KMG-IV): sequencing the most valuable type-strain genomes for metagenomic binning, comparative biology and taxonomic classification.</title>
        <authorList>
            <person name="Goeker M."/>
        </authorList>
    </citation>
    <scope>NUCLEOTIDE SEQUENCE</scope>
    <source>
        <strain evidence="8">DSM 21202</strain>
    </source>
</reference>
<feature type="transmembrane region" description="Helical" evidence="5">
    <location>
        <begin position="57"/>
        <end position="76"/>
    </location>
</feature>
<dbReference type="SMART" id="SM00387">
    <property type="entry name" value="HATPase_c"/>
    <property type="match status" value="1"/>
</dbReference>
<keyword evidence="3 4" id="KW-0597">Phosphoprotein</keyword>
<evidence type="ECO:0000256" key="3">
    <source>
        <dbReference type="ARBA" id="ARBA00022553"/>
    </source>
</evidence>
<dbReference type="EC" id="2.7.13.3" evidence="2"/>
<comment type="caution">
    <text evidence="8">The sequence shown here is derived from an EMBL/GenBank/DDBJ whole genome shotgun (WGS) entry which is preliminary data.</text>
</comment>
<proteinExistence type="predicted"/>
<keyword evidence="8" id="KW-0808">Transferase</keyword>
<accession>A0AAE3VSW5</accession>
<name>A0AAE3VSW5_9HYPH</name>
<dbReference type="RefSeq" id="WP_306887441.1">
    <property type="nucleotide sequence ID" value="NZ_JAUSUL010000005.1"/>
</dbReference>
<dbReference type="Pfam" id="PF02518">
    <property type="entry name" value="HATPase_c"/>
    <property type="match status" value="1"/>
</dbReference>
<dbReference type="Gene3D" id="1.10.287.130">
    <property type="match status" value="1"/>
</dbReference>
<evidence type="ECO:0000256" key="1">
    <source>
        <dbReference type="ARBA" id="ARBA00000085"/>
    </source>
</evidence>
<dbReference type="Gene3D" id="3.40.50.2300">
    <property type="match status" value="1"/>
</dbReference>
<dbReference type="PANTHER" id="PTHR43065:SF42">
    <property type="entry name" value="TWO-COMPONENT SENSOR PPRA"/>
    <property type="match status" value="1"/>
</dbReference>
<evidence type="ECO:0000256" key="2">
    <source>
        <dbReference type="ARBA" id="ARBA00012438"/>
    </source>
</evidence>
<dbReference type="InterPro" id="IPR003594">
    <property type="entry name" value="HATPase_dom"/>
</dbReference>
<dbReference type="CDD" id="cd00082">
    <property type="entry name" value="HisKA"/>
    <property type="match status" value="1"/>
</dbReference>